<dbReference type="InterPro" id="IPR001138">
    <property type="entry name" value="Zn2Cys6_DnaBD"/>
</dbReference>
<dbReference type="Pfam" id="PF00172">
    <property type="entry name" value="Zn_clus"/>
    <property type="match status" value="1"/>
</dbReference>
<dbReference type="SMART" id="SM00066">
    <property type="entry name" value="GAL4"/>
    <property type="match status" value="1"/>
</dbReference>
<dbReference type="CDD" id="cd00067">
    <property type="entry name" value="GAL4"/>
    <property type="match status" value="1"/>
</dbReference>
<dbReference type="EMBL" id="WIGN01000207">
    <property type="protein sequence ID" value="KAF6804495.1"/>
    <property type="molecule type" value="Genomic_DNA"/>
</dbReference>
<gene>
    <name evidence="7" type="ORF">CSOJ01_10155</name>
</gene>
<proteinExistence type="predicted"/>
<dbReference type="GO" id="GO:0008270">
    <property type="term" value="F:zinc ion binding"/>
    <property type="evidence" value="ECO:0007669"/>
    <property type="project" value="InterPro"/>
</dbReference>
<evidence type="ECO:0000313" key="8">
    <source>
        <dbReference type="Proteomes" id="UP000652219"/>
    </source>
</evidence>
<reference evidence="7 8" key="1">
    <citation type="journal article" date="2020" name="Phytopathology">
        <title>Genome Sequence Resources of Colletotrichum truncatum, C. plurivorum, C. musicola, and C. sojae: Four Species Pathogenic to Soybean (Glycine max).</title>
        <authorList>
            <person name="Rogerio F."/>
            <person name="Boufleur T.R."/>
            <person name="Ciampi-Guillardi M."/>
            <person name="Sukno S.A."/>
            <person name="Thon M.R."/>
            <person name="Massola Junior N.S."/>
            <person name="Baroncelli R."/>
        </authorList>
    </citation>
    <scope>NUCLEOTIDE SEQUENCE [LARGE SCALE GENOMIC DNA]</scope>
    <source>
        <strain evidence="7 8">LFN0009</strain>
    </source>
</reference>
<evidence type="ECO:0000313" key="7">
    <source>
        <dbReference type="EMBL" id="KAF6804495.1"/>
    </source>
</evidence>
<sequence length="438" mass="48272">MGRRSKQKSCFPCVEAKRRCDRSLPACSRCLEREVDCAYSPVRRPPLPPPPDRPLDDESQIAPNRVLDAAWPGVQGNLNDFVLQGPDMDAFVHALFTSDALGNNSAFAPQPPCLGMIDHNSSASSSSSTEPLRWFLTPPSWHIAHHYHPPDSMPPAAVLSNFVRGLESWLVRFLRKGHNPFIHRCLYTETTMPRCMQDAFAAVALSQGTTPENEHLVDAASSTYLMDLLAAAPPLTTRAHLARTQALLVHLLLSLFSPSIPRRARAEGLIPTLRVWTRELWDSAALYATAVRAGALQAPGDTIATPDDEDNDEDDPSQRLYRAFILSESVRRTFLLASIATGVYGSLKAAWSETCGGDVCVTARAALWDAESAARWEAVARAGDPLCLHSLHGYSLVERGVPAAEVDEFLRLLFTFMWGLEKVERWVLNTGDAVSVMY</sequence>
<dbReference type="Gene3D" id="4.10.240.10">
    <property type="entry name" value="Zn(2)-C6 fungal-type DNA-binding domain"/>
    <property type="match status" value="1"/>
</dbReference>
<evidence type="ECO:0000259" key="6">
    <source>
        <dbReference type="PROSITE" id="PS50048"/>
    </source>
</evidence>
<keyword evidence="8" id="KW-1185">Reference proteome</keyword>
<dbReference type="AlphaFoldDB" id="A0A8H6J1N0"/>
<evidence type="ECO:0000256" key="2">
    <source>
        <dbReference type="ARBA" id="ARBA00022833"/>
    </source>
</evidence>
<protein>
    <submittedName>
        <fullName evidence="7">RNA polymerase II mediator complex component</fullName>
    </submittedName>
</protein>
<dbReference type="GO" id="GO:0000981">
    <property type="term" value="F:DNA-binding transcription factor activity, RNA polymerase II-specific"/>
    <property type="evidence" value="ECO:0007669"/>
    <property type="project" value="InterPro"/>
</dbReference>
<keyword evidence="3" id="KW-0805">Transcription regulation</keyword>
<dbReference type="PRINTS" id="PR00755">
    <property type="entry name" value="AFLATOXINBRP"/>
</dbReference>
<comment type="caution">
    <text evidence="7">The sequence shown here is derived from an EMBL/GenBank/DDBJ whole genome shotgun (WGS) entry which is preliminary data.</text>
</comment>
<evidence type="ECO:0000256" key="5">
    <source>
        <dbReference type="ARBA" id="ARBA00023242"/>
    </source>
</evidence>
<dbReference type="SUPFAM" id="SSF57701">
    <property type="entry name" value="Zn2/Cys6 DNA-binding domain"/>
    <property type="match status" value="1"/>
</dbReference>
<evidence type="ECO:0000256" key="3">
    <source>
        <dbReference type="ARBA" id="ARBA00023015"/>
    </source>
</evidence>
<keyword evidence="4" id="KW-0804">Transcription</keyword>
<organism evidence="7 8">
    <name type="scientific">Colletotrichum sojae</name>
    <dbReference type="NCBI Taxonomy" id="2175907"/>
    <lineage>
        <taxon>Eukaryota</taxon>
        <taxon>Fungi</taxon>
        <taxon>Dikarya</taxon>
        <taxon>Ascomycota</taxon>
        <taxon>Pezizomycotina</taxon>
        <taxon>Sordariomycetes</taxon>
        <taxon>Hypocreomycetidae</taxon>
        <taxon>Glomerellales</taxon>
        <taxon>Glomerellaceae</taxon>
        <taxon>Colletotrichum</taxon>
        <taxon>Colletotrichum orchidearum species complex</taxon>
    </lineage>
</organism>
<dbReference type="Proteomes" id="UP000652219">
    <property type="component" value="Unassembled WGS sequence"/>
</dbReference>
<keyword evidence="5" id="KW-0539">Nucleus</keyword>
<dbReference type="PROSITE" id="PS50048">
    <property type="entry name" value="ZN2_CY6_FUNGAL_2"/>
    <property type="match status" value="1"/>
</dbReference>
<dbReference type="InterPro" id="IPR036864">
    <property type="entry name" value="Zn2-C6_fun-type_DNA-bd_sf"/>
</dbReference>
<keyword evidence="2" id="KW-0862">Zinc</keyword>
<keyword evidence="1" id="KW-0479">Metal-binding</keyword>
<accession>A0A8H6J1N0</accession>
<dbReference type="PANTHER" id="PTHR47660:SF2">
    <property type="entry name" value="TRANSCRIPTION FACTOR WITH C2H2 AND ZN(2)-CYS(6) DNA BINDING DOMAIN (EUROFUNG)"/>
    <property type="match status" value="1"/>
</dbReference>
<evidence type="ECO:0000256" key="1">
    <source>
        <dbReference type="ARBA" id="ARBA00022723"/>
    </source>
</evidence>
<name>A0A8H6J1N0_9PEZI</name>
<evidence type="ECO:0000256" key="4">
    <source>
        <dbReference type="ARBA" id="ARBA00023163"/>
    </source>
</evidence>
<feature type="domain" description="Zn(2)-C6 fungal-type" evidence="6">
    <location>
        <begin position="9"/>
        <end position="39"/>
    </location>
</feature>
<dbReference type="PANTHER" id="PTHR47660">
    <property type="entry name" value="TRANSCRIPTION FACTOR WITH C2H2 AND ZN(2)-CYS(6) DNA BINDING DOMAIN (EUROFUNG)-RELATED-RELATED"/>
    <property type="match status" value="1"/>
</dbReference>